<feature type="domain" description="Methyltransferase type 11" evidence="1">
    <location>
        <begin position="42"/>
        <end position="126"/>
    </location>
</feature>
<dbReference type="Gene3D" id="3.40.50.150">
    <property type="entry name" value="Vaccinia Virus protein VP39"/>
    <property type="match status" value="1"/>
</dbReference>
<evidence type="ECO:0000313" key="3">
    <source>
        <dbReference type="Proteomes" id="UP000191663"/>
    </source>
</evidence>
<dbReference type="SUPFAM" id="SSF53335">
    <property type="entry name" value="S-adenosyl-L-methionine-dependent methyltransferases"/>
    <property type="match status" value="1"/>
</dbReference>
<dbReference type="AlphaFoldDB" id="A0A1V4QE04"/>
<dbReference type="EMBL" id="MUKB01000103">
    <property type="protein sequence ID" value="OPX17599.1"/>
    <property type="molecule type" value="Genomic_DNA"/>
</dbReference>
<dbReference type="Proteomes" id="UP000191663">
    <property type="component" value="Unassembled WGS sequence"/>
</dbReference>
<dbReference type="GO" id="GO:0032259">
    <property type="term" value="P:methylation"/>
    <property type="evidence" value="ECO:0007669"/>
    <property type="project" value="UniProtKB-KW"/>
</dbReference>
<protein>
    <submittedName>
        <fullName evidence="2">SAM-dependent methyltransferase</fullName>
    </submittedName>
</protein>
<keyword evidence="2" id="KW-0808">Transferase</keyword>
<sequence>MTNIFDIYTEEYDNWFLENHYAYLSELIALKEAIPDSKLGIEIGVGTGRFSSMLNIRYGVDLSYNSLKLARERGCEVVLAPAENLPFSSNTFDYALLMVTLCFVDEPERTLKEARRILKKGGKLIVGIIDRDSRLGKLYQKKKSKFYQVARFFSSLQVIELMRRSRFRRISASQTLFDDIEKIEQIDQTRDGFGEGSFVVLSGVK</sequence>
<keyword evidence="2" id="KW-0489">Methyltransferase</keyword>
<dbReference type="PANTHER" id="PTHR42912">
    <property type="entry name" value="METHYLTRANSFERASE"/>
    <property type="match status" value="1"/>
</dbReference>
<dbReference type="PANTHER" id="PTHR42912:SF80">
    <property type="entry name" value="METHYLTRANSFERASE DOMAIN-CONTAINING PROTEIN"/>
    <property type="match status" value="1"/>
</dbReference>
<dbReference type="InterPro" id="IPR013216">
    <property type="entry name" value="Methyltransf_11"/>
</dbReference>
<accession>A0A1V4QE04</accession>
<dbReference type="InterPro" id="IPR050508">
    <property type="entry name" value="Methyltransf_Superfamily"/>
</dbReference>
<dbReference type="CDD" id="cd02440">
    <property type="entry name" value="AdoMet_MTases"/>
    <property type="match status" value="1"/>
</dbReference>
<evidence type="ECO:0000259" key="1">
    <source>
        <dbReference type="Pfam" id="PF08241"/>
    </source>
</evidence>
<evidence type="ECO:0000313" key="2">
    <source>
        <dbReference type="EMBL" id="OPX17599.1"/>
    </source>
</evidence>
<dbReference type="GO" id="GO:0008757">
    <property type="term" value="F:S-adenosylmethionine-dependent methyltransferase activity"/>
    <property type="evidence" value="ECO:0007669"/>
    <property type="project" value="InterPro"/>
</dbReference>
<dbReference type="InterPro" id="IPR029063">
    <property type="entry name" value="SAM-dependent_MTases_sf"/>
</dbReference>
<proteinExistence type="predicted"/>
<organism evidence="2 3">
    <name type="scientific">candidate division WOR-3 bacterium 4484_100</name>
    <dbReference type="NCBI Taxonomy" id="1936077"/>
    <lineage>
        <taxon>Bacteria</taxon>
        <taxon>Bacteria division WOR-3</taxon>
    </lineage>
</organism>
<gene>
    <name evidence="2" type="ORF">BXT86_05635</name>
</gene>
<comment type="caution">
    <text evidence="2">The sequence shown here is derived from an EMBL/GenBank/DDBJ whole genome shotgun (WGS) entry which is preliminary data.</text>
</comment>
<name>A0A1V4QE04_UNCW3</name>
<dbReference type="Pfam" id="PF08241">
    <property type="entry name" value="Methyltransf_11"/>
    <property type="match status" value="1"/>
</dbReference>
<reference evidence="3" key="1">
    <citation type="submission" date="2017-01" db="EMBL/GenBank/DDBJ databases">
        <title>Novel pathways for hydrocarbon cycling and metabolic interdependencies in hydrothermal sediment communities.</title>
        <authorList>
            <person name="Dombrowski N."/>
            <person name="Seitz K."/>
            <person name="Teske A."/>
            <person name="Baker B."/>
        </authorList>
    </citation>
    <scope>NUCLEOTIDE SEQUENCE [LARGE SCALE GENOMIC DNA]</scope>
</reference>